<protein>
    <submittedName>
        <fullName evidence="1">Uncharacterized protein</fullName>
    </submittedName>
</protein>
<accession>A0A8S5R106</accession>
<reference evidence="1" key="1">
    <citation type="journal article" date="2021" name="Proc. Natl. Acad. Sci. U.S.A.">
        <title>A Catalog of Tens of Thousands of Viruses from Human Metagenomes Reveals Hidden Associations with Chronic Diseases.</title>
        <authorList>
            <person name="Tisza M.J."/>
            <person name="Buck C.B."/>
        </authorList>
    </citation>
    <scope>NUCLEOTIDE SEQUENCE</scope>
    <source>
        <strain evidence="1">CtvFN21</strain>
    </source>
</reference>
<sequence>MDEEMTDFQFKTLLEMVIQILDGCETVEEAKAKIEALLNK</sequence>
<name>A0A8S5R106_9CAUD</name>
<dbReference type="EMBL" id="BK015780">
    <property type="protein sequence ID" value="DAE24669.1"/>
    <property type="molecule type" value="Genomic_DNA"/>
</dbReference>
<evidence type="ECO:0000313" key="1">
    <source>
        <dbReference type="EMBL" id="DAE24669.1"/>
    </source>
</evidence>
<organism evidence="1">
    <name type="scientific">Siphoviridae sp. ctvFN21</name>
    <dbReference type="NCBI Taxonomy" id="2826511"/>
    <lineage>
        <taxon>Viruses</taxon>
        <taxon>Duplodnaviria</taxon>
        <taxon>Heunggongvirae</taxon>
        <taxon>Uroviricota</taxon>
        <taxon>Caudoviricetes</taxon>
    </lineage>
</organism>
<proteinExistence type="predicted"/>